<protein>
    <submittedName>
        <fullName evidence="3">Uncharacterized protein</fullName>
    </submittedName>
</protein>
<feature type="compositionally biased region" description="Basic and acidic residues" evidence="2">
    <location>
        <begin position="495"/>
        <end position="525"/>
    </location>
</feature>
<organism evidence="3 4">
    <name type="scientific">Pristionchus entomophagus</name>
    <dbReference type="NCBI Taxonomy" id="358040"/>
    <lineage>
        <taxon>Eukaryota</taxon>
        <taxon>Metazoa</taxon>
        <taxon>Ecdysozoa</taxon>
        <taxon>Nematoda</taxon>
        <taxon>Chromadorea</taxon>
        <taxon>Rhabditida</taxon>
        <taxon>Rhabditina</taxon>
        <taxon>Diplogasteromorpha</taxon>
        <taxon>Diplogasteroidea</taxon>
        <taxon>Neodiplogasteridae</taxon>
        <taxon>Pristionchus</taxon>
    </lineage>
</organism>
<feature type="region of interest" description="Disordered" evidence="2">
    <location>
        <begin position="1"/>
        <end position="29"/>
    </location>
</feature>
<sequence>AEMSDQEDDGIQELRRRTDPDGPDKDFENFLSAHKGAGELAIQSARYLELEMTYGDLAERFNSLDAQKEEAHRQYTEEKVLCERAQSSADGLQSDVVRQQEEIAVLKAAAKKSKKIVADLNAWRMKAATSEEAMVNMLKENEAHVKRIEDVTNLLKLTLKDSATHEANATSLAEQLKQKANEMKALIRHGDPVVRLLADISRGNCELDEIRARANAIPIDELIAILRPYGGDSDDDDAEVDQRAMNAGAGSSSGATRDRRGRGGRGGRSQSLAFDVNVTSHDNLPARKLNRNDDEPEEAAPSKPAAKSVIGRATETEQEQRERQREEKMAELRRAEWEQEEREREALRRACNAHYLPRPPAEDDDIQILADTVDPALNPGNWPEFLAVLDQPDLDSDEVEPEVAAPAAAADDDEEDTRRKKVESKRVENGQLMADLELSDSDDEEKKESHDKEEKKMAVEEDEEKEEEEPEEVMGEEEMQKRNPPDVITIDDDVDEKREEKEMEEEKGMEEEKKGDQPEESMEKEKEDEEKVEIVVDEEEETEKKEEEEKREEKDEEAVEDAMEVDTAGEKEEDKKEEMEEEGEKEEEVKEQEEEVTENEEEEEKEKEEEEKEKEE</sequence>
<accession>A0AAV5SC23</accession>
<name>A0AAV5SC23_9BILA</name>
<evidence type="ECO:0000313" key="4">
    <source>
        <dbReference type="Proteomes" id="UP001432027"/>
    </source>
</evidence>
<keyword evidence="1" id="KW-0175">Coiled coil</keyword>
<feature type="compositionally biased region" description="Basic and acidic residues" evidence="2">
    <location>
        <begin position="444"/>
        <end position="459"/>
    </location>
</feature>
<evidence type="ECO:0000256" key="2">
    <source>
        <dbReference type="SAM" id="MobiDB-lite"/>
    </source>
</evidence>
<reference evidence="3" key="1">
    <citation type="submission" date="2023-10" db="EMBL/GenBank/DDBJ databases">
        <title>Genome assembly of Pristionchus species.</title>
        <authorList>
            <person name="Yoshida K."/>
            <person name="Sommer R.J."/>
        </authorList>
    </citation>
    <scope>NUCLEOTIDE SEQUENCE</scope>
    <source>
        <strain evidence="3">RS0144</strain>
    </source>
</reference>
<dbReference type="AlphaFoldDB" id="A0AAV5SC23"/>
<feature type="compositionally biased region" description="Low complexity" evidence="2">
    <location>
        <begin position="299"/>
        <end position="308"/>
    </location>
</feature>
<comment type="caution">
    <text evidence="3">The sequence shown here is derived from an EMBL/GenBank/DDBJ whole genome shotgun (WGS) entry which is preliminary data.</text>
</comment>
<feature type="compositionally biased region" description="Basic and acidic residues" evidence="2">
    <location>
        <begin position="542"/>
        <end position="553"/>
    </location>
</feature>
<feature type="coiled-coil region" evidence="1">
    <location>
        <begin position="82"/>
        <end position="109"/>
    </location>
</feature>
<feature type="compositionally biased region" description="Basic and acidic residues" evidence="2">
    <location>
        <begin position="12"/>
        <end position="28"/>
    </location>
</feature>
<feature type="compositionally biased region" description="Acidic residues" evidence="2">
    <location>
        <begin position="460"/>
        <end position="477"/>
    </location>
</feature>
<dbReference type="Proteomes" id="UP001432027">
    <property type="component" value="Unassembled WGS sequence"/>
</dbReference>
<evidence type="ECO:0000256" key="1">
    <source>
        <dbReference type="SAM" id="Coils"/>
    </source>
</evidence>
<evidence type="ECO:0000313" key="3">
    <source>
        <dbReference type="EMBL" id="GMS80877.1"/>
    </source>
</evidence>
<dbReference type="EMBL" id="BTSX01000001">
    <property type="protein sequence ID" value="GMS80877.1"/>
    <property type="molecule type" value="Genomic_DNA"/>
</dbReference>
<feature type="compositionally biased region" description="Acidic residues" evidence="2">
    <location>
        <begin position="392"/>
        <end position="401"/>
    </location>
</feature>
<feature type="compositionally biased region" description="Basic and acidic residues" evidence="2">
    <location>
        <begin position="568"/>
        <end position="578"/>
    </location>
</feature>
<gene>
    <name evidence="3" type="ORF">PENTCL1PPCAC_3052</name>
</gene>
<feature type="compositionally biased region" description="Basic and acidic residues" evidence="2">
    <location>
        <begin position="314"/>
        <end position="346"/>
    </location>
</feature>
<feature type="compositionally biased region" description="Acidic residues" evidence="2">
    <location>
        <begin position="1"/>
        <end position="11"/>
    </location>
</feature>
<feature type="compositionally biased region" description="Acidic residues" evidence="2">
    <location>
        <begin position="554"/>
        <end position="564"/>
    </location>
</feature>
<feature type="compositionally biased region" description="Acidic residues" evidence="2">
    <location>
        <begin position="579"/>
        <end position="616"/>
    </location>
</feature>
<feature type="non-terminal residue" evidence="3">
    <location>
        <position position="1"/>
    </location>
</feature>
<feature type="non-terminal residue" evidence="3">
    <location>
        <position position="616"/>
    </location>
</feature>
<feature type="compositionally biased region" description="Acidic residues" evidence="2">
    <location>
        <begin position="526"/>
        <end position="541"/>
    </location>
</feature>
<feature type="region of interest" description="Disordered" evidence="2">
    <location>
        <begin position="381"/>
        <end position="616"/>
    </location>
</feature>
<feature type="region of interest" description="Disordered" evidence="2">
    <location>
        <begin position="245"/>
        <end position="346"/>
    </location>
</feature>
<feature type="compositionally biased region" description="Low complexity" evidence="2">
    <location>
        <begin position="245"/>
        <end position="255"/>
    </location>
</feature>
<proteinExistence type="predicted"/>
<keyword evidence="4" id="KW-1185">Reference proteome</keyword>